<accession>A0ABQ4XEN2</accession>
<comment type="caution">
    <text evidence="2">The sequence shown here is derived from an EMBL/GenBank/DDBJ whole genome shotgun (WGS) entry which is preliminary data.</text>
</comment>
<dbReference type="Proteomes" id="UP001151760">
    <property type="component" value="Unassembled WGS sequence"/>
</dbReference>
<sequence>MGLAWFQIELYDEVLIYLKKQKVCFGSGIIVLIIPDTLGPVYSTNLAELMMQWANGKKRIDYIGLWSACMREFKFVMLTPTRTAGSRAMLHKGGGVFRQFTWQAKVKTKVEWCSFRNPFGATVAVVAKAYGFQQWQRPVVFRLGTKLHSDQRLAMVRLGLLGIVLAIGRGHHIVFLLFAFHNWTTYRGPSFANDEENDGDKKLEPLLFSTPCNPTST</sequence>
<feature type="transmembrane region" description="Helical" evidence="1">
    <location>
        <begin position="158"/>
        <end position="180"/>
    </location>
</feature>
<keyword evidence="1" id="KW-1133">Transmembrane helix</keyword>
<proteinExistence type="predicted"/>
<name>A0ABQ4XEN2_9ASTR</name>
<reference evidence="2" key="2">
    <citation type="submission" date="2022-01" db="EMBL/GenBank/DDBJ databases">
        <authorList>
            <person name="Yamashiro T."/>
            <person name="Shiraishi A."/>
            <person name="Satake H."/>
            <person name="Nakayama K."/>
        </authorList>
    </citation>
    <scope>NUCLEOTIDE SEQUENCE</scope>
</reference>
<dbReference type="EMBL" id="BQNB010009435">
    <property type="protein sequence ID" value="GJS63500.1"/>
    <property type="molecule type" value="Genomic_DNA"/>
</dbReference>
<evidence type="ECO:0000256" key="1">
    <source>
        <dbReference type="SAM" id="Phobius"/>
    </source>
</evidence>
<organism evidence="2 3">
    <name type="scientific">Tanacetum coccineum</name>
    <dbReference type="NCBI Taxonomy" id="301880"/>
    <lineage>
        <taxon>Eukaryota</taxon>
        <taxon>Viridiplantae</taxon>
        <taxon>Streptophyta</taxon>
        <taxon>Embryophyta</taxon>
        <taxon>Tracheophyta</taxon>
        <taxon>Spermatophyta</taxon>
        <taxon>Magnoliopsida</taxon>
        <taxon>eudicotyledons</taxon>
        <taxon>Gunneridae</taxon>
        <taxon>Pentapetalae</taxon>
        <taxon>asterids</taxon>
        <taxon>campanulids</taxon>
        <taxon>Asterales</taxon>
        <taxon>Asteraceae</taxon>
        <taxon>Asteroideae</taxon>
        <taxon>Anthemideae</taxon>
        <taxon>Anthemidinae</taxon>
        <taxon>Tanacetum</taxon>
    </lineage>
</organism>
<gene>
    <name evidence="2" type="ORF">Tco_0678064</name>
</gene>
<keyword evidence="3" id="KW-1185">Reference proteome</keyword>
<keyword evidence="1" id="KW-0812">Transmembrane</keyword>
<evidence type="ECO:0000313" key="3">
    <source>
        <dbReference type="Proteomes" id="UP001151760"/>
    </source>
</evidence>
<keyword evidence="1" id="KW-0472">Membrane</keyword>
<reference evidence="2" key="1">
    <citation type="journal article" date="2022" name="Int. J. Mol. Sci.">
        <title>Draft Genome of Tanacetum Coccineum: Genomic Comparison of Closely Related Tanacetum-Family Plants.</title>
        <authorList>
            <person name="Yamashiro T."/>
            <person name="Shiraishi A."/>
            <person name="Nakayama K."/>
            <person name="Satake H."/>
        </authorList>
    </citation>
    <scope>NUCLEOTIDE SEQUENCE</scope>
</reference>
<evidence type="ECO:0000313" key="2">
    <source>
        <dbReference type="EMBL" id="GJS63500.1"/>
    </source>
</evidence>
<protein>
    <submittedName>
        <fullName evidence="2">Uncharacterized protein</fullName>
    </submittedName>
</protein>